<dbReference type="PANTHER" id="PTHR43689">
    <property type="entry name" value="HYDROLASE"/>
    <property type="match status" value="1"/>
</dbReference>
<sequence>MAGVPVHAAVLGPVSAPEMVLVHGLGCSHRYFLPLARCLAPESRAVAVDLPGFGRTPGPREPLDIRGLSRALAGWLRATGRGGTPLVANSVGCQVVVDMAVHAPELLGPVMLIGPTMDAGARSAWRQAARLAGNTTFERPGLVPVLGRDYLVCGPRRYFATLHAALADPIEDKLGHVHVPAMVVRGERDLIAPREWSRRVADLLPRGELTEVPGAGHTLNYSAPAEVTRIIRAAPALG</sequence>
<proteinExistence type="predicted"/>
<dbReference type="RefSeq" id="WP_344894517.1">
    <property type="nucleotide sequence ID" value="NZ_BAAAWD010000007.1"/>
</dbReference>
<dbReference type="EMBL" id="BAAAWD010000007">
    <property type="protein sequence ID" value="GAA3006214.1"/>
    <property type="molecule type" value="Genomic_DNA"/>
</dbReference>
<comment type="caution">
    <text evidence="2">The sequence shown here is derived from an EMBL/GenBank/DDBJ whole genome shotgun (WGS) entry which is preliminary data.</text>
</comment>
<dbReference type="Pfam" id="PF12697">
    <property type="entry name" value="Abhydrolase_6"/>
    <property type="match status" value="1"/>
</dbReference>
<dbReference type="PRINTS" id="PR00111">
    <property type="entry name" value="ABHYDROLASE"/>
</dbReference>
<reference evidence="3" key="1">
    <citation type="journal article" date="2019" name="Int. J. Syst. Evol. Microbiol.">
        <title>The Global Catalogue of Microorganisms (GCM) 10K type strain sequencing project: providing services to taxonomists for standard genome sequencing and annotation.</title>
        <authorList>
            <consortium name="The Broad Institute Genomics Platform"/>
            <consortium name="The Broad Institute Genome Sequencing Center for Infectious Disease"/>
            <person name="Wu L."/>
            <person name="Ma J."/>
        </authorList>
    </citation>
    <scope>NUCLEOTIDE SEQUENCE [LARGE SCALE GENOMIC DNA]</scope>
    <source>
        <strain evidence="3">JCM 3106</strain>
    </source>
</reference>
<evidence type="ECO:0000313" key="3">
    <source>
        <dbReference type="Proteomes" id="UP001499930"/>
    </source>
</evidence>
<name>A0ABP6KHC8_9ACTN</name>
<organism evidence="2 3">
    <name type="scientific">Streptosporangium longisporum</name>
    <dbReference type="NCBI Taxonomy" id="46187"/>
    <lineage>
        <taxon>Bacteria</taxon>
        <taxon>Bacillati</taxon>
        <taxon>Actinomycetota</taxon>
        <taxon>Actinomycetes</taxon>
        <taxon>Streptosporangiales</taxon>
        <taxon>Streptosporangiaceae</taxon>
        <taxon>Streptosporangium</taxon>
    </lineage>
</organism>
<dbReference type="InterPro" id="IPR000073">
    <property type="entry name" value="AB_hydrolase_1"/>
</dbReference>
<protein>
    <recommendedName>
        <fullName evidence="1">AB hydrolase-1 domain-containing protein</fullName>
    </recommendedName>
</protein>
<dbReference type="SUPFAM" id="SSF53474">
    <property type="entry name" value="alpha/beta-Hydrolases"/>
    <property type="match status" value="1"/>
</dbReference>
<keyword evidence="3" id="KW-1185">Reference proteome</keyword>
<gene>
    <name evidence="2" type="ORF">GCM10017559_30070</name>
</gene>
<evidence type="ECO:0000259" key="1">
    <source>
        <dbReference type="Pfam" id="PF12697"/>
    </source>
</evidence>
<evidence type="ECO:0000313" key="2">
    <source>
        <dbReference type="EMBL" id="GAA3006214.1"/>
    </source>
</evidence>
<dbReference type="Proteomes" id="UP001499930">
    <property type="component" value="Unassembled WGS sequence"/>
</dbReference>
<feature type="domain" description="AB hydrolase-1" evidence="1">
    <location>
        <begin position="19"/>
        <end position="228"/>
    </location>
</feature>
<accession>A0ABP6KHC8</accession>
<dbReference type="InterPro" id="IPR029058">
    <property type="entry name" value="AB_hydrolase_fold"/>
</dbReference>
<dbReference type="PANTHER" id="PTHR43689:SF8">
    <property type="entry name" value="ALPHA_BETA-HYDROLASES SUPERFAMILY PROTEIN"/>
    <property type="match status" value="1"/>
</dbReference>
<dbReference type="Gene3D" id="3.40.50.1820">
    <property type="entry name" value="alpha/beta hydrolase"/>
    <property type="match status" value="1"/>
</dbReference>